<dbReference type="AlphaFoldDB" id="A0A4Q7N3Y5"/>
<comment type="caution">
    <text evidence="1">The sequence shown here is derived from an EMBL/GenBank/DDBJ whole genome shotgun (WGS) entry which is preliminary data.</text>
</comment>
<proteinExistence type="predicted"/>
<sequence length="151" mass="16888">MDRIVLLLTIMLLYLVDVSAQNKAEDSVKQTVNNLFEGMKAGDGAKVKAAFADSALLQTIVVKEGTVSIRNLQPSAFSDFVSKQKAGAADERIEFGTIRIDDNLASVWTPYKFFYNGKFSHCGVNSFQLIRLNGEWKIQYLIDTRRKDGCE</sequence>
<dbReference type="InterPro" id="IPR039437">
    <property type="entry name" value="FrzH/put_lumazine-bd"/>
</dbReference>
<organism evidence="1 2">
    <name type="scientific">Pseudobacter ginsenosidimutans</name>
    <dbReference type="NCBI Taxonomy" id="661488"/>
    <lineage>
        <taxon>Bacteria</taxon>
        <taxon>Pseudomonadati</taxon>
        <taxon>Bacteroidota</taxon>
        <taxon>Chitinophagia</taxon>
        <taxon>Chitinophagales</taxon>
        <taxon>Chitinophagaceae</taxon>
        <taxon>Pseudobacter</taxon>
    </lineage>
</organism>
<dbReference type="EMBL" id="SGXA01000001">
    <property type="protein sequence ID" value="RZS75696.1"/>
    <property type="molecule type" value="Genomic_DNA"/>
</dbReference>
<accession>A0A4Q7N3Y5</accession>
<evidence type="ECO:0000313" key="1">
    <source>
        <dbReference type="EMBL" id="RZS75696.1"/>
    </source>
</evidence>
<dbReference type="OrthoDB" id="117186at2"/>
<dbReference type="Proteomes" id="UP000293874">
    <property type="component" value="Unassembled WGS sequence"/>
</dbReference>
<dbReference type="Pfam" id="PF12893">
    <property type="entry name" value="Lumazine_bd_2"/>
    <property type="match status" value="1"/>
</dbReference>
<keyword evidence="2" id="KW-1185">Reference proteome</keyword>
<evidence type="ECO:0000313" key="2">
    <source>
        <dbReference type="Proteomes" id="UP000293874"/>
    </source>
</evidence>
<dbReference type="Gene3D" id="3.10.450.50">
    <property type="match status" value="1"/>
</dbReference>
<protein>
    <submittedName>
        <fullName evidence="1">Putative lumazine-binding protein</fullName>
    </submittedName>
</protein>
<dbReference type="RefSeq" id="WP_130540042.1">
    <property type="nucleotide sequence ID" value="NZ_CP042431.1"/>
</dbReference>
<gene>
    <name evidence="1" type="ORF">EV199_1568</name>
</gene>
<name>A0A4Q7N3Y5_9BACT</name>
<reference evidence="1 2" key="1">
    <citation type="submission" date="2019-02" db="EMBL/GenBank/DDBJ databases">
        <title>Genomic Encyclopedia of Type Strains, Phase IV (KMG-IV): sequencing the most valuable type-strain genomes for metagenomic binning, comparative biology and taxonomic classification.</title>
        <authorList>
            <person name="Goeker M."/>
        </authorList>
    </citation>
    <scope>NUCLEOTIDE SEQUENCE [LARGE SCALE GENOMIC DNA]</scope>
    <source>
        <strain evidence="1 2">DSM 18116</strain>
    </source>
</reference>
<dbReference type="InterPro" id="IPR032710">
    <property type="entry name" value="NTF2-like_dom_sf"/>
</dbReference>
<dbReference type="SUPFAM" id="SSF54427">
    <property type="entry name" value="NTF2-like"/>
    <property type="match status" value="1"/>
</dbReference>